<proteinExistence type="predicted"/>
<evidence type="ECO:0000313" key="2">
    <source>
        <dbReference type="EMBL" id="GFT71788.1"/>
    </source>
</evidence>
<dbReference type="Pfam" id="PF13843">
    <property type="entry name" value="DDE_Tnp_1_7"/>
    <property type="match status" value="1"/>
</dbReference>
<gene>
    <name evidence="2" type="ORF">NPIL_437681</name>
</gene>
<evidence type="ECO:0000259" key="1">
    <source>
        <dbReference type="Pfam" id="PF13843"/>
    </source>
</evidence>
<name>A0A8X6PHP9_NEPPI</name>
<dbReference type="AlphaFoldDB" id="A0A8X6PHP9"/>
<accession>A0A8X6PHP9</accession>
<dbReference type="InterPro" id="IPR029526">
    <property type="entry name" value="PGBD"/>
</dbReference>
<evidence type="ECO:0000313" key="3">
    <source>
        <dbReference type="Proteomes" id="UP000887013"/>
    </source>
</evidence>
<sequence length="104" mass="12107">MGKYRKGNFSSIHWIIIKTGVYKSYGGSTKCLWDKDTGISILPATMSLKDFCTISRYIRLYNKPTHPERRSVDKLAVVRNIWKKWVEILPKLYHSNDDVAVDDQ</sequence>
<protein>
    <submittedName>
        <fullName evidence="2">DDE_Tnp_1_7 domain-containing protein</fullName>
    </submittedName>
</protein>
<comment type="caution">
    <text evidence="2">The sequence shown here is derived from an EMBL/GenBank/DDBJ whole genome shotgun (WGS) entry which is preliminary data.</text>
</comment>
<dbReference type="Proteomes" id="UP000887013">
    <property type="component" value="Unassembled WGS sequence"/>
</dbReference>
<reference evidence="2" key="1">
    <citation type="submission" date="2020-08" db="EMBL/GenBank/DDBJ databases">
        <title>Multicomponent nature underlies the extraordinary mechanical properties of spider dragline silk.</title>
        <authorList>
            <person name="Kono N."/>
            <person name="Nakamura H."/>
            <person name="Mori M."/>
            <person name="Yoshida Y."/>
            <person name="Ohtoshi R."/>
            <person name="Malay A.D."/>
            <person name="Moran D.A.P."/>
            <person name="Tomita M."/>
            <person name="Numata K."/>
            <person name="Arakawa K."/>
        </authorList>
    </citation>
    <scope>NUCLEOTIDE SEQUENCE</scope>
</reference>
<dbReference type="EMBL" id="BMAW01070106">
    <property type="protein sequence ID" value="GFT71788.1"/>
    <property type="molecule type" value="Genomic_DNA"/>
</dbReference>
<keyword evidence="3" id="KW-1185">Reference proteome</keyword>
<organism evidence="2 3">
    <name type="scientific">Nephila pilipes</name>
    <name type="common">Giant wood spider</name>
    <name type="synonym">Nephila maculata</name>
    <dbReference type="NCBI Taxonomy" id="299642"/>
    <lineage>
        <taxon>Eukaryota</taxon>
        <taxon>Metazoa</taxon>
        <taxon>Ecdysozoa</taxon>
        <taxon>Arthropoda</taxon>
        <taxon>Chelicerata</taxon>
        <taxon>Arachnida</taxon>
        <taxon>Araneae</taxon>
        <taxon>Araneomorphae</taxon>
        <taxon>Entelegynae</taxon>
        <taxon>Araneoidea</taxon>
        <taxon>Nephilidae</taxon>
        <taxon>Nephila</taxon>
    </lineage>
</organism>
<feature type="domain" description="PiggyBac transposable element-derived protein" evidence="1">
    <location>
        <begin position="30"/>
        <end position="103"/>
    </location>
</feature>
<dbReference type="OrthoDB" id="6515644at2759"/>